<dbReference type="EMBL" id="UINC01072988">
    <property type="protein sequence ID" value="SVC09028.1"/>
    <property type="molecule type" value="Genomic_DNA"/>
</dbReference>
<accession>A0A382JB92</accession>
<reference evidence="2" key="1">
    <citation type="submission" date="2018-05" db="EMBL/GenBank/DDBJ databases">
        <authorList>
            <person name="Lanie J.A."/>
            <person name="Ng W.-L."/>
            <person name="Kazmierczak K.M."/>
            <person name="Andrzejewski T.M."/>
            <person name="Davidsen T.M."/>
            <person name="Wayne K.J."/>
            <person name="Tettelin H."/>
            <person name="Glass J.I."/>
            <person name="Rusch D."/>
            <person name="Podicherti R."/>
            <person name="Tsui H.-C.T."/>
            <person name="Winkler M.E."/>
        </authorList>
    </citation>
    <scope>NUCLEOTIDE SEQUENCE</scope>
</reference>
<feature type="transmembrane region" description="Helical" evidence="1">
    <location>
        <begin position="44"/>
        <end position="65"/>
    </location>
</feature>
<dbReference type="AlphaFoldDB" id="A0A382JB92"/>
<protein>
    <submittedName>
        <fullName evidence="2">Uncharacterized protein</fullName>
    </submittedName>
</protein>
<proteinExistence type="predicted"/>
<keyword evidence="1" id="KW-1133">Transmembrane helix</keyword>
<evidence type="ECO:0000313" key="2">
    <source>
        <dbReference type="EMBL" id="SVC09028.1"/>
    </source>
</evidence>
<feature type="non-terminal residue" evidence="2">
    <location>
        <position position="1"/>
    </location>
</feature>
<gene>
    <name evidence="2" type="ORF">METZ01_LOCUS261882</name>
</gene>
<organism evidence="2">
    <name type="scientific">marine metagenome</name>
    <dbReference type="NCBI Taxonomy" id="408172"/>
    <lineage>
        <taxon>unclassified sequences</taxon>
        <taxon>metagenomes</taxon>
        <taxon>ecological metagenomes</taxon>
    </lineage>
</organism>
<keyword evidence="1" id="KW-0472">Membrane</keyword>
<sequence>VTVAVAVLLTEPDVAVIVAVPFAIAVTSPADETVAFVASEDAQVTVGLAIVLLFASFTVGTSVVVSPNDAKLRLVGASVTEAVA</sequence>
<name>A0A382JB92_9ZZZZ</name>
<evidence type="ECO:0000256" key="1">
    <source>
        <dbReference type="SAM" id="Phobius"/>
    </source>
</evidence>
<keyword evidence="1" id="KW-0812">Transmembrane</keyword>